<dbReference type="NCBIfam" id="TIGR02557">
    <property type="entry name" value="HpaP"/>
    <property type="match status" value="1"/>
</dbReference>
<evidence type="ECO:0000313" key="2">
    <source>
        <dbReference type="EMBL" id="KVK75942.1"/>
    </source>
</evidence>
<dbReference type="InterPro" id="IPR013390">
    <property type="entry name" value="T3SS_HpaP"/>
</dbReference>
<comment type="caution">
    <text evidence="2">The sequence shown here is derived from an EMBL/GenBank/DDBJ whole genome shotgun (WGS) entry which is preliminary data.</text>
</comment>
<dbReference type="EMBL" id="LOYH01000089">
    <property type="protein sequence ID" value="KVK75942.1"/>
    <property type="molecule type" value="Genomic_DNA"/>
</dbReference>
<proteinExistence type="predicted"/>
<evidence type="ECO:0000256" key="1">
    <source>
        <dbReference type="SAM" id="MobiDB-lite"/>
    </source>
</evidence>
<accession>A0A103Z9N1</accession>
<protein>
    <recommendedName>
        <fullName evidence="4">Type III secretion protein HpaP</fullName>
    </recommendedName>
</protein>
<sequence>MTFTRRIPRAVRIHALPSPAPQSVDAARRARFAALRGAARSADAPMSMRDVAEAQPAPVGPGSGTHVHARDAVAGDERVDARQHAVPDDDAPESSGLSSRIALACLQESRARLTAERIAARVAEFCNAKAVRQNGTWSARLRLDPNLLPDALLSMTLSLACLSLRFETANAQSRQLICAHQATLRTTLEAALHGSFELDIDVG</sequence>
<feature type="region of interest" description="Disordered" evidence="1">
    <location>
        <begin position="76"/>
        <end position="96"/>
    </location>
</feature>
<gene>
    <name evidence="2" type="ORF">WS90_25185</name>
</gene>
<name>A0A103Z9N1_BURCE</name>
<feature type="compositionally biased region" description="Basic and acidic residues" evidence="1">
    <location>
        <begin position="76"/>
        <end position="87"/>
    </location>
</feature>
<reference evidence="2 3" key="1">
    <citation type="submission" date="2015-11" db="EMBL/GenBank/DDBJ databases">
        <title>Expanding the genomic diversity of Burkholderia species for the development of highly accurate diagnostics.</title>
        <authorList>
            <person name="Sahl J."/>
            <person name="Keim P."/>
            <person name="Wagner D."/>
        </authorList>
    </citation>
    <scope>NUCLEOTIDE SEQUENCE [LARGE SCALE GENOMIC DNA]</scope>
    <source>
        <strain evidence="2 3">MSMB1302</strain>
    </source>
</reference>
<dbReference type="Pfam" id="PF09483">
    <property type="entry name" value="HpaP"/>
    <property type="match status" value="1"/>
</dbReference>
<evidence type="ECO:0008006" key="4">
    <source>
        <dbReference type="Google" id="ProtNLM"/>
    </source>
</evidence>
<dbReference type="AlphaFoldDB" id="A0A103Z9N1"/>
<organism evidence="2 3">
    <name type="scientific">Burkholderia cepacia</name>
    <name type="common">Pseudomonas cepacia</name>
    <dbReference type="NCBI Taxonomy" id="292"/>
    <lineage>
        <taxon>Bacteria</taxon>
        <taxon>Pseudomonadati</taxon>
        <taxon>Pseudomonadota</taxon>
        <taxon>Betaproteobacteria</taxon>
        <taxon>Burkholderiales</taxon>
        <taxon>Burkholderiaceae</taxon>
        <taxon>Burkholderia</taxon>
        <taxon>Burkholderia cepacia complex</taxon>
    </lineage>
</organism>
<dbReference type="Proteomes" id="UP000069001">
    <property type="component" value="Unassembled WGS sequence"/>
</dbReference>
<dbReference type="RefSeq" id="WP_059731796.1">
    <property type="nucleotide sequence ID" value="NZ_LOYH01000089.1"/>
</dbReference>
<evidence type="ECO:0000313" key="3">
    <source>
        <dbReference type="Proteomes" id="UP000069001"/>
    </source>
</evidence>